<organism evidence="8 9">
    <name type="scientific">Cytospora leucostoma</name>
    <dbReference type="NCBI Taxonomy" id="1230097"/>
    <lineage>
        <taxon>Eukaryota</taxon>
        <taxon>Fungi</taxon>
        <taxon>Dikarya</taxon>
        <taxon>Ascomycota</taxon>
        <taxon>Pezizomycotina</taxon>
        <taxon>Sordariomycetes</taxon>
        <taxon>Sordariomycetidae</taxon>
        <taxon>Diaporthales</taxon>
        <taxon>Cytosporaceae</taxon>
        <taxon>Cytospora</taxon>
    </lineage>
</organism>
<evidence type="ECO:0008006" key="10">
    <source>
        <dbReference type="Google" id="ProtNLM"/>
    </source>
</evidence>
<evidence type="ECO:0000256" key="2">
    <source>
        <dbReference type="ARBA" id="ARBA00007520"/>
    </source>
</evidence>
<dbReference type="SUPFAM" id="SSF103473">
    <property type="entry name" value="MFS general substrate transporter"/>
    <property type="match status" value="1"/>
</dbReference>
<feature type="transmembrane region" description="Helical" evidence="7">
    <location>
        <begin position="110"/>
        <end position="138"/>
    </location>
</feature>
<feature type="transmembrane region" description="Helical" evidence="7">
    <location>
        <begin position="179"/>
        <end position="212"/>
    </location>
</feature>
<feature type="transmembrane region" description="Helical" evidence="7">
    <location>
        <begin position="346"/>
        <end position="367"/>
    </location>
</feature>
<feature type="transmembrane region" description="Helical" evidence="7">
    <location>
        <begin position="150"/>
        <end position="172"/>
    </location>
</feature>
<feature type="transmembrane region" description="Helical" evidence="7">
    <location>
        <begin position="258"/>
        <end position="279"/>
    </location>
</feature>
<protein>
    <recommendedName>
        <fullName evidence="10">Major facilitator superfamily (MFS) profile domain-containing protein</fullName>
    </recommendedName>
</protein>
<evidence type="ECO:0000313" key="8">
    <source>
        <dbReference type="EMBL" id="ROV90140.1"/>
    </source>
</evidence>
<evidence type="ECO:0000256" key="5">
    <source>
        <dbReference type="ARBA" id="ARBA00022989"/>
    </source>
</evidence>
<evidence type="ECO:0000313" key="9">
    <source>
        <dbReference type="Proteomes" id="UP000285146"/>
    </source>
</evidence>
<reference evidence="8 9" key="1">
    <citation type="submission" date="2015-09" db="EMBL/GenBank/DDBJ databases">
        <title>Host preference determinants of Valsa canker pathogens revealed by comparative genomics.</title>
        <authorList>
            <person name="Yin Z."/>
            <person name="Huang L."/>
        </authorList>
    </citation>
    <scope>NUCLEOTIDE SEQUENCE [LARGE SCALE GENOMIC DNA]</scope>
    <source>
        <strain evidence="8 9">SXYLt</strain>
    </source>
</reference>
<evidence type="ECO:0000256" key="7">
    <source>
        <dbReference type="SAM" id="Phobius"/>
    </source>
</evidence>
<feature type="transmembrane region" description="Helical" evidence="7">
    <location>
        <begin position="379"/>
        <end position="402"/>
    </location>
</feature>
<sequence length="549" mass="58682">MSSIAQEIQHALPRTYGRLSRHASRRLSRPGSRSYRISTISSVNSESTEELAPNGIIDGLQAVFDEGFDFRDHAAIPEQLEPQHEPGSHTGADEPSTPQLNVERPFGIRWAMIVCAILINIFIYAVDNTIVAIIQPAIVQQYGDLSNLPWVSVGFMMAGTATALPMSGLFGVFDAKMLYLIFTVIFVGASGLCCFYIDVIIGALSLPLVFILTPSFRPRPAGASIITSLRSIDWLGAGISLPAFVLAIMAISFGGTEFAWESPAIVSFFWASGLLFFLFWGDSALEAGVKLLPLVSFLVATIVLNGHLMAIWGHHQVWIVLGSVLVLISGVFFARLNSGSTDATLWGLQVVLGIGTGAFSQAGFSIAQAMVGPAEIQNAISFMLIAQLSGTSLGLSLCGAIFQNRSIPLVADILGPGYSHEDAVRIVSNIDPELTRSLSPELTRRVRDIVIQAVDDGFALLYVGGALCLLCGIFLTPNRHLVGGGSAKQSSPMGSDETKTEAIGLSSLGNTMRPDTTYSRNQLERATLAAGEACKVADEACNVTDKARI</sequence>
<feature type="transmembrane region" description="Helical" evidence="7">
    <location>
        <begin position="291"/>
        <end position="310"/>
    </location>
</feature>
<evidence type="ECO:0000256" key="6">
    <source>
        <dbReference type="ARBA" id="ARBA00023136"/>
    </source>
</evidence>
<keyword evidence="9" id="KW-1185">Reference proteome</keyword>
<keyword evidence="6 7" id="KW-0472">Membrane</keyword>
<dbReference type="GO" id="GO:0022857">
    <property type="term" value="F:transmembrane transporter activity"/>
    <property type="evidence" value="ECO:0007669"/>
    <property type="project" value="TreeGrafter"/>
</dbReference>
<dbReference type="GO" id="GO:0005886">
    <property type="term" value="C:plasma membrane"/>
    <property type="evidence" value="ECO:0007669"/>
    <property type="project" value="TreeGrafter"/>
</dbReference>
<evidence type="ECO:0000256" key="4">
    <source>
        <dbReference type="ARBA" id="ARBA00022692"/>
    </source>
</evidence>
<dbReference type="PANTHER" id="PTHR23501:SF12">
    <property type="entry name" value="MAJOR FACILITATOR SUPERFAMILY (MFS) PROFILE DOMAIN-CONTAINING PROTEIN-RELATED"/>
    <property type="match status" value="1"/>
</dbReference>
<keyword evidence="4 7" id="KW-0812">Transmembrane</keyword>
<evidence type="ECO:0000256" key="3">
    <source>
        <dbReference type="ARBA" id="ARBA00022448"/>
    </source>
</evidence>
<dbReference type="AlphaFoldDB" id="A0A423VGW2"/>
<dbReference type="OrthoDB" id="10021397at2759"/>
<dbReference type="InterPro" id="IPR036259">
    <property type="entry name" value="MFS_trans_sf"/>
</dbReference>
<keyword evidence="3" id="KW-0813">Transport</keyword>
<keyword evidence="5 7" id="KW-1133">Transmembrane helix</keyword>
<feature type="transmembrane region" description="Helical" evidence="7">
    <location>
        <begin position="317"/>
        <end position="334"/>
    </location>
</feature>
<dbReference type="Proteomes" id="UP000285146">
    <property type="component" value="Unassembled WGS sequence"/>
</dbReference>
<comment type="caution">
    <text evidence="8">The sequence shown here is derived from an EMBL/GenBank/DDBJ whole genome shotgun (WGS) entry which is preliminary data.</text>
</comment>
<gene>
    <name evidence="8" type="ORF">VPNG_09782</name>
</gene>
<comment type="subcellular location">
    <subcellularLocation>
        <location evidence="1">Membrane</location>
        <topology evidence="1">Multi-pass membrane protein</topology>
    </subcellularLocation>
</comment>
<proteinExistence type="inferred from homology"/>
<accession>A0A423VGW2</accession>
<feature type="transmembrane region" description="Helical" evidence="7">
    <location>
        <begin position="457"/>
        <end position="476"/>
    </location>
</feature>
<evidence type="ECO:0000256" key="1">
    <source>
        <dbReference type="ARBA" id="ARBA00004141"/>
    </source>
</evidence>
<dbReference type="InParanoid" id="A0A423VGW2"/>
<name>A0A423VGW2_9PEZI</name>
<feature type="transmembrane region" description="Helical" evidence="7">
    <location>
        <begin position="232"/>
        <end position="251"/>
    </location>
</feature>
<dbReference type="PANTHER" id="PTHR23501">
    <property type="entry name" value="MAJOR FACILITATOR SUPERFAMILY"/>
    <property type="match status" value="1"/>
</dbReference>
<dbReference type="EMBL" id="LKEB01000100">
    <property type="protein sequence ID" value="ROV90140.1"/>
    <property type="molecule type" value="Genomic_DNA"/>
</dbReference>
<comment type="similarity">
    <text evidence="2">Belongs to the major facilitator superfamily. TCR/Tet family.</text>
</comment>